<dbReference type="Gene3D" id="3.40.50.300">
    <property type="entry name" value="P-loop containing nucleotide triphosphate hydrolases"/>
    <property type="match status" value="1"/>
</dbReference>
<comment type="caution">
    <text evidence="1">The sequence shown here is derived from an EMBL/GenBank/DDBJ whole genome shotgun (WGS) entry which is preliminary data.</text>
</comment>
<reference evidence="1" key="1">
    <citation type="submission" date="2022-07" db="EMBL/GenBank/DDBJ databases">
        <title>Description and genome-wide analysis of Profundicola chukchiensis gen. nov., sp. nov., marine bacteria isolated from bottom sediments of the Chukchi Sea.</title>
        <authorList>
            <person name="Romanenko L."/>
            <person name="Otstavnykh N."/>
            <person name="Kurilenko V."/>
            <person name="Eremeev V."/>
            <person name="Velansky P."/>
            <person name="Mikhailov V."/>
            <person name="Isaeva M."/>
        </authorList>
    </citation>
    <scope>NUCLEOTIDE SEQUENCE</scope>
    <source>
        <strain evidence="1">KMM 9713</strain>
    </source>
</reference>
<dbReference type="SUPFAM" id="SSF52540">
    <property type="entry name" value="P-loop containing nucleoside triphosphate hydrolases"/>
    <property type="match status" value="1"/>
</dbReference>
<evidence type="ECO:0000313" key="1">
    <source>
        <dbReference type="EMBL" id="MDG4945113.1"/>
    </source>
</evidence>
<gene>
    <name evidence="1" type="ORF">NMK71_01685</name>
</gene>
<proteinExistence type="predicted"/>
<protein>
    <recommendedName>
        <fullName evidence="3">DNA replication protein DnaC</fullName>
    </recommendedName>
</protein>
<dbReference type="AlphaFoldDB" id="A0A9X4MUM1"/>
<dbReference type="InterPro" id="IPR027417">
    <property type="entry name" value="P-loop_NTPase"/>
</dbReference>
<organism evidence="1 2">
    <name type="scientific">Profundicola chukchiensis</name>
    <dbReference type="NCBI Taxonomy" id="2961959"/>
    <lineage>
        <taxon>Bacteria</taxon>
        <taxon>Pseudomonadati</taxon>
        <taxon>Bacteroidota</taxon>
        <taxon>Flavobacteriia</taxon>
        <taxon>Flavobacteriales</taxon>
        <taxon>Weeksellaceae</taxon>
        <taxon>Profundicola</taxon>
    </lineage>
</organism>
<evidence type="ECO:0000313" key="2">
    <source>
        <dbReference type="Proteomes" id="UP001152599"/>
    </source>
</evidence>
<name>A0A9X4MUM1_9FLAO</name>
<dbReference type="Proteomes" id="UP001152599">
    <property type="component" value="Unassembled WGS sequence"/>
</dbReference>
<sequence length="215" mass="25407">MEAYEKKKKINITEEFIREATNIINYGRSNGSKKLILDDFSKEYFKLVVDYFLNNPQFIHSRFIKNYDKGDLYKGLYIYGNCGIGKTLSFKTINAIAQKNSLFYSRLWFHVSSALDIVSYHNSEGDKSLLKLYNGNLYIDDLGSEDIGNYFGKKEVLTQVLEKRYRLFTEKGLRTYITSNINPVEFKERYGVRLYDRMLEMFNVVKLDQIQSYRR</sequence>
<keyword evidence="2" id="KW-1185">Reference proteome</keyword>
<accession>A0A9X4MUM1</accession>
<dbReference type="EMBL" id="JANCMU010000001">
    <property type="protein sequence ID" value="MDG4945113.1"/>
    <property type="molecule type" value="Genomic_DNA"/>
</dbReference>
<dbReference type="RefSeq" id="WP_304419828.1">
    <property type="nucleotide sequence ID" value="NZ_JANCMU010000001.1"/>
</dbReference>
<evidence type="ECO:0008006" key="3">
    <source>
        <dbReference type="Google" id="ProtNLM"/>
    </source>
</evidence>